<dbReference type="EMBL" id="JAUZQC010000016">
    <property type="protein sequence ID" value="KAK5856912.1"/>
    <property type="molecule type" value="Genomic_DNA"/>
</dbReference>
<dbReference type="Proteomes" id="UP001346869">
    <property type="component" value="Unassembled WGS sequence"/>
</dbReference>
<comment type="caution">
    <text evidence="2">The sequence shown here is derived from an EMBL/GenBank/DDBJ whole genome shotgun (WGS) entry which is preliminary data.</text>
</comment>
<gene>
    <name evidence="2" type="ORF">PBY51_010192</name>
</gene>
<protein>
    <submittedName>
        <fullName evidence="2">Uncharacterized protein</fullName>
    </submittedName>
</protein>
<evidence type="ECO:0000313" key="2">
    <source>
        <dbReference type="EMBL" id="KAK5856912.1"/>
    </source>
</evidence>
<feature type="region of interest" description="Disordered" evidence="1">
    <location>
        <begin position="54"/>
        <end position="81"/>
    </location>
</feature>
<sequence length="81" mass="8682">MSAESPRLLPALLRGPKAFLLLSLHPAGSIRFRQLLPLWPDSTKPPNAIIQQPCPQARPLGEGQGEGKVEGYPGASTSLQK</sequence>
<accession>A0AAN7X9S0</accession>
<evidence type="ECO:0000313" key="3">
    <source>
        <dbReference type="Proteomes" id="UP001346869"/>
    </source>
</evidence>
<dbReference type="AlphaFoldDB" id="A0AAN7X9S0"/>
<evidence type="ECO:0000256" key="1">
    <source>
        <dbReference type="SAM" id="MobiDB-lite"/>
    </source>
</evidence>
<proteinExistence type="predicted"/>
<reference evidence="2 3" key="1">
    <citation type="journal article" date="2023" name="Genes (Basel)">
        <title>Chromosome-Level Genome Assembly and Circadian Gene Repertoire of the Patagonia Blennie Eleginops maclovinus-The Closest Ancestral Proxy of Antarctic Cryonotothenioids.</title>
        <authorList>
            <person name="Cheng C.C."/>
            <person name="Rivera-Colon A.G."/>
            <person name="Minhas B.F."/>
            <person name="Wilson L."/>
            <person name="Rayamajhi N."/>
            <person name="Vargas-Chacoff L."/>
            <person name="Catchen J.M."/>
        </authorList>
    </citation>
    <scope>NUCLEOTIDE SEQUENCE [LARGE SCALE GENOMIC DNA]</scope>
    <source>
        <strain evidence="2">JMC-PN-2008</strain>
    </source>
</reference>
<name>A0AAN7X9S0_ELEMC</name>
<keyword evidence="3" id="KW-1185">Reference proteome</keyword>
<organism evidence="2 3">
    <name type="scientific">Eleginops maclovinus</name>
    <name type="common">Patagonian blennie</name>
    <name type="synonym">Eleginus maclovinus</name>
    <dbReference type="NCBI Taxonomy" id="56733"/>
    <lineage>
        <taxon>Eukaryota</taxon>
        <taxon>Metazoa</taxon>
        <taxon>Chordata</taxon>
        <taxon>Craniata</taxon>
        <taxon>Vertebrata</taxon>
        <taxon>Euteleostomi</taxon>
        <taxon>Actinopterygii</taxon>
        <taxon>Neopterygii</taxon>
        <taxon>Teleostei</taxon>
        <taxon>Neoteleostei</taxon>
        <taxon>Acanthomorphata</taxon>
        <taxon>Eupercaria</taxon>
        <taxon>Perciformes</taxon>
        <taxon>Notothenioidei</taxon>
        <taxon>Eleginopidae</taxon>
        <taxon>Eleginops</taxon>
    </lineage>
</organism>
<reference evidence="2 3" key="2">
    <citation type="journal article" date="2023" name="Mol. Biol. Evol.">
        <title>Genomics of Secondarily Temperate Adaptation in the Only Non-Antarctic Icefish.</title>
        <authorList>
            <person name="Rivera-Colon A.G."/>
            <person name="Rayamajhi N."/>
            <person name="Minhas B.F."/>
            <person name="Madrigal G."/>
            <person name="Bilyk K.T."/>
            <person name="Yoon V."/>
            <person name="Hune M."/>
            <person name="Gregory S."/>
            <person name="Cheng C.H.C."/>
            <person name="Catchen J.M."/>
        </authorList>
    </citation>
    <scope>NUCLEOTIDE SEQUENCE [LARGE SCALE GENOMIC DNA]</scope>
    <source>
        <strain evidence="2">JMC-PN-2008</strain>
    </source>
</reference>